<evidence type="ECO:0000256" key="8">
    <source>
        <dbReference type="ARBA" id="ARBA00023237"/>
    </source>
</evidence>
<dbReference type="HOGENOM" id="CLU_021521_0_1_0"/>
<dbReference type="STRING" id="330214.NIDE1953"/>
<dbReference type="KEGG" id="nde:NIDE1953"/>
<dbReference type="Pfam" id="PF03865">
    <property type="entry name" value="ShlB"/>
    <property type="match status" value="1"/>
</dbReference>
<evidence type="ECO:0000256" key="7">
    <source>
        <dbReference type="ARBA" id="ARBA00023136"/>
    </source>
</evidence>
<evidence type="ECO:0000259" key="10">
    <source>
        <dbReference type="PROSITE" id="PS51779"/>
    </source>
</evidence>
<dbReference type="Proteomes" id="UP000001660">
    <property type="component" value="Chromosome"/>
</dbReference>
<dbReference type="AlphaFoldDB" id="D8PEL8"/>
<feature type="region of interest" description="Disordered" evidence="9">
    <location>
        <begin position="44"/>
        <end position="87"/>
    </location>
</feature>
<keyword evidence="12" id="KW-1185">Reference proteome</keyword>
<protein>
    <submittedName>
        <fullName evidence="11">Putative Surface antigen (D15)</fullName>
    </submittedName>
</protein>
<dbReference type="PROSITE" id="PS51779">
    <property type="entry name" value="POTRA"/>
    <property type="match status" value="1"/>
</dbReference>
<keyword evidence="7" id="KW-0472">Membrane</keyword>
<dbReference type="eggNOG" id="COG2831">
    <property type="taxonomic scope" value="Bacteria"/>
</dbReference>
<dbReference type="Pfam" id="PF08479">
    <property type="entry name" value="POTRA_2"/>
    <property type="match status" value="1"/>
</dbReference>
<dbReference type="GO" id="GO:0009279">
    <property type="term" value="C:cell outer membrane"/>
    <property type="evidence" value="ECO:0007669"/>
    <property type="project" value="UniProtKB-SubCell"/>
</dbReference>
<keyword evidence="8" id="KW-0998">Cell outer membrane</keyword>
<dbReference type="InterPro" id="IPR013686">
    <property type="entry name" value="Polypept-transport_assoc_ShlB"/>
</dbReference>
<gene>
    <name evidence="11" type="ORF">NIDE1953</name>
</gene>
<comment type="similarity">
    <text evidence="2">Belongs to the TPS (TC 1.B.20) family.</text>
</comment>
<dbReference type="PANTHER" id="PTHR34597">
    <property type="entry name" value="SLR1661 PROTEIN"/>
    <property type="match status" value="1"/>
</dbReference>
<sequence>MAIYKAKMSQAWWGRSWFFSTALLFVLVSPGLLLPDRGSAQVGLPPVIDPSGRSGLPPPVEQKKPLRPEQPPTDILPPVQPPPRDLREKGPVLRVLVRKIHVIGSTVLTQAELHELTAPYENREVTTEDLEELRRQITLAYIDKGYPNSGAVLPDQAVVDGTITMQVVEGRLSDVKIHGTKWFRTSYLRDRIELSAGPPFNMNPLRDRLQLLLQDDRVERLNAELKPGAVPGEAILDVAVQETNPVRAFVEYNNYINPTVGENQLRGTVAHRNFTGRGDVLSMSFGASGQASPAKIGVFPAVDASYAIPLNRYDTTFFAGYRFFKFKVVEDPFRPLDIKSETQIFTLSLRQPVYRTLNDEVAIALVGEYEQNANSLLGTPFDFVNGMKNGFGNVAALRFIQEWTHRTAESVFSVRSRFSTGVDVLGATVNGAPGAADGQFFSWLGQAEWLKRFESRIEILNFLNMQLANDRLFPLEQMAVGGRYSVRGYRENTLLRDNAFVYQFETRFPVWSSSEGFPYVQFCPFADVGHSWSAKGASGDPQTLASVGAGFRFNITTVANLNVYWGRRLVMNNVSNPHNSMQDEGVHIQFVLNVM</sequence>
<dbReference type="InterPro" id="IPR051544">
    <property type="entry name" value="TPS_OM_transporter"/>
</dbReference>
<dbReference type="GO" id="GO:0008320">
    <property type="term" value="F:protein transmembrane transporter activity"/>
    <property type="evidence" value="ECO:0007669"/>
    <property type="project" value="TreeGrafter"/>
</dbReference>
<reference evidence="11 12" key="1">
    <citation type="journal article" date="2010" name="Proc. Natl. Acad. Sci. U.S.A.">
        <title>A Nitrospira metagenome illuminates the physiology and evolution of globally important nitrite-oxidizing bacteria.</title>
        <authorList>
            <person name="Lucker S."/>
            <person name="Wagner M."/>
            <person name="Maixner F."/>
            <person name="Pelletier E."/>
            <person name="Koch H."/>
            <person name="Vacherie B."/>
            <person name="Rattei T."/>
            <person name="Sinninghe Damste J."/>
            <person name="Spieck E."/>
            <person name="Le Paslier D."/>
            <person name="Daims H."/>
        </authorList>
    </citation>
    <scope>NUCLEOTIDE SEQUENCE [LARGE SCALE GENOMIC DNA]</scope>
</reference>
<name>D8PEL8_9BACT</name>
<dbReference type="GO" id="GO:0098046">
    <property type="term" value="C:type V protein secretion system complex"/>
    <property type="evidence" value="ECO:0007669"/>
    <property type="project" value="TreeGrafter"/>
</dbReference>
<accession>D8PEL8</accession>
<evidence type="ECO:0000256" key="2">
    <source>
        <dbReference type="ARBA" id="ARBA00009055"/>
    </source>
</evidence>
<dbReference type="Gene3D" id="3.10.20.310">
    <property type="entry name" value="membrane protein fhac"/>
    <property type="match status" value="1"/>
</dbReference>
<evidence type="ECO:0000256" key="3">
    <source>
        <dbReference type="ARBA" id="ARBA00022448"/>
    </source>
</evidence>
<evidence type="ECO:0000256" key="5">
    <source>
        <dbReference type="ARBA" id="ARBA00022692"/>
    </source>
</evidence>
<keyword evidence="4" id="KW-1134">Transmembrane beta strand</keyword>
<dbReference type="InterPro" id="IPR005565">
    <property type="entry name" value="Hemolysn_activator_HlyB_C"/>
</dbReference>
<evidence type="ECO:0000256" key="9">
    <source>
        <dbReference type="SAM" id="MobiDB-lite"/>
    </source>
</evidence>
<evidence type="ECO:0000256" key="1">
    <source>
        <dbReference type="ARBA" id="ARBA00004442"/>
    </source>
</evidence>
<comment type="subcellular location">
    <subcellularLocation>
        <location evidence="1">Cell outer membrane</location>
    </subcellularLocation>
</comment>
<dbReference type="InterPro" id="IPR034746">
    <property type="entry name" value="POTRA"/>
</dbReference>
<keyword evidence="5" id="KW-0812">Transmembrane</keyword>
<proteinExistence type="inferred from homology"/>
<evidence type="ECO:0000313" key="11">
    <source>
        <dbReference type="EMBL" id="CBK41677.1"/>
    </source>
</evidence>
<evidence type="ECO:0000256" key="6">
    <source>
        <dbReference type="ARBA" id="ARBA00022927"/>
    </source>
</evidence>
<keyword evidence="3" id="KW-0813">Transport</keyword>
<evidence type="ECO:0000256" key="4">
    <source>
        <dbReference type="ARBA" id="ARBA00022452"/>
    </source>
</evidence>
<feature type="domain" description="POTRA" evidence="10">
    <location>
        <begin position="95"/>
        <end position="170"/>
    </location>
</feature>
<dbReference type="GO" id="GO:0046819">
    <property type="term" value="P:protein secretion by the type V secretion system"/>
    <property type="evidence" value="ECO:0007669"/>
    <property type="project" value="TreeGrafter"/>
</dbReference>
<dbReference type="PANTHER" id="PTHR34597:SF3">
    <property type="entry name" value="OUTER MEMBRANE TRANSPORTER CDIB"/>
    <property type="match status" value="1"/>
</dbReference>
<dbReference type="EMBL" id="FP929003">
    <property type="protein sequence ID" value="CBK41677.1"/>
    <property type="molecule type" value="Genomic_DNA"/>
</dbReference>
<evidence type="ECO:0000313" key="12">
    <source>
        <dbReference type="Proteomes" id="UP000001660"/>
    </source>
</evidence>
<dbReference type="Gene3D" id="2.40.160.50">
    <property type="entry name" value="membrane protein fhac: a member of the omp85/tpsb transporter family"/>
    <property type="match status" value="1"/>
</dbReference>
<feature type="compositionally biased region" description="Pro residues" evidence="9">
    <location>
        <begin position="68"/>
        <end position="83"/>
    </location>
</feature>
<organism evidence="11 12">
    <name type="scientific">Nitrospira defluvii</name>
    <dbReference type="NCBI Taxonomy" id="330214"/>
    <lineage>
        <taxon>Bacteria</taxon>
        <taxon>Pseudomonadati</taxon>
        <taxon>Nitrospirota</taxon>
        <taxon>Nitrospiria</taxon>
        <taxon>Nitrospirales</taxon>
        <taxon>Nitrospiraceae</taxon>
        <taxon>Nitrospira</taxon>
    </lineage>
</organism>
<keyword evidence="6" id="KW-0653">Protein transport</keyword>